<comment type="caution">
    <text evidence="7">The sequence shown here is derived from an EMBL/GenBank/DDBJ whole genome shotgun (WGS) entry which is preliminary data.</text>
</comment>
<keyword evidence="2 6" id="KW-0963">Cytoplasm</keyword>
<gene>
    <name evidence="6" type="primary">nfi</name>
    <name evidence="7" type="ORF">M5X12_26800</name>
</gene>
<keyword evidence="6" id="KW-0460">Magnesium</keyword>
<dbReference type="PANTHER" id="PTHR28511">
    <property type="entry name" value="ENDONUCLEASE V"/>
    <property type="match status" value="1"/>
</dbReference>
<reference evidence="7 8" key="1">
    <citation type="submission" date="2022-05" db="EMBL/GenBank/DDBJ databases">
        <title>Genome Sequencing of Bee-Associated Microbes.</title>
        <authorList>
            <person name="Dunlap C."/>
        </authorList>
    </citation>
    <scope>NUCLEOTIDE SEQUENCE [LARGE SCALE GENOMIC DNA]</scope>
    <source>
        <strain evidence="7 8">NRRL B-04010</strain>
    </source>
</reference>
<evidence type="ECO:0000256" key="4">
    <source>
        <dbReference type="ARBA" id="ARBA00022759"/>
    </source>
</evidence>
<comment type="subcellular location">
    <subcellularLocation>
        <location evidence="1 6">Cytoplasm</location>
    </subcellularLocation>
</comment>
<evidence type="ECO:0000256" key="5">
    <source>
        <dbReference type="ARBA" id="ARBA00022801"/>
    </source>
</evidence>
<comment type="cofactor">
    <cofactor evidence="6">
        <name>Mg(2+)</name>
        <dbReference type="ChEBI" id="CHEBI:18420"/>
    </cofactor>
</comment>
<evidence type="ECO:0000256" key="6">
    <source>
        <dbReference type="HAMAP-Rule" id="MF_00801"/>
    </source>
</evidence>
<dbReference type="EMBL" id="JAMDNP010000073">
    <property type="protein sequence ID" value="MCY9764120.1"/>
    <property type="molecule type" value="Genomic_DNA"/>
</dbReference>
<dbReference type="PANTHER" id="PTHR28511:SF1">
    <property type="entry name" value="ENDONUCLEASE V"/>
    <property type="match status" value="1"/>
</dbReference>
<sequence length="240" mass="27893">MKKDGQNPNYCEYLANFEKEQNKLKKGIKLENGFDKNKIKFISGIDLAYWENNNETYAVCCIVTIDYESHQIVETKYLSGEITVPYIAGYLSFRELPLILETYKLLEIEPDIIMFDGNGFLHYRNMGIATHASFYLHKPTIGVAKSYLKIENVEYHMPLDEDRAFTDIIIHSTVYGRTLRPHKGVKPIFISCGNWIDIDTATDIVLNCINQESRQPIPIRLADIETRKMREVFMREHKSL</sequence>
<dbReference type="GO" id="GO:0004519">
    <property type="term" value="F:endonuclease activity"/>
    <property type="evidence" value="ECO:0007669"/>
    <property type="project" value="UniProtKB-KW"/>
</dbReference>
<keyword evidence="6" id="KW-0234">DNA repair</keyword>
<organism evidence="7 8">
    <name type="scientific">Paenibacillus alvei</name>
    <name type="common">Bacillus alvei</name>
    <dbReference type="NCBI Taxonomy" id="44250"/>
    <lineage>
        <taxon>Bacteria</taxon>
        <taxon>Bacillati</taxon>
        <taxon>Bacillota</taxon>
        <taxon>Bacilli</taxon>
        <taxon>Bacillales</taxon>
        <taxon>Paenibacillaceae</taxon>
        <taxon>Paenibacillus</taxon>
    </lineage>
</organism>
<dbReference type="HAMAP" id="MF_00801">
    <property type="entry name" value="Endonuclease_5"/>
    <property type="match status" value="1"/>
</dbReference>
<keyword evidence="3 6" id="KW-0540">Nuclease</keyword>
<dbReference type="Pfam" id="PF04493">
    <property type="entry name" value="Endonuclease_5"/>
    <property type="match status" value="1"/>
</dbReference>
<evidence type="ECO:0000256" key="2">
    <source>
        <dbReference type="ARBA" id="ARBA00022490"/>
    </source>
</evidence>
<protein>
    <recommendedName>
        <fullName evidence="6">Endonuclease V</fullName>
        <ecNumber evidence="6">3.1.21.7</ecNumber>
    </recommendedName>
    <alternativeName>
        <fullName evidence="6">Deoxyinosine 3'endonuclease</fullName>
    </alternativeName>
    <alternativeName>
        <fullName evidence="6">Deoxyribonuclease V</fullName>
        <shortName evidence="6">DNase V</shortName>
    </alternativeName>
</protein>
<dbReference type="Gene3D" id="3.30.2170.10">
    <property type="entry name" value="archaeoglobus fulgidus dsm 4304 superfamily"/>
    <property type="match status" value="1"/>
</dbReference>
<keyword evidence="4 6" id="KW-0255">Endonuclease</keyword>
<dbReference type="CDD" id="cd06559">
    <property type="entry name" value="Endonuclease_V"/>
    <property type="match status" value="1"/>
</dbReference>
<keyword evidence="5 6" id="KW-0378">Hydrolase</keyword>
<feature type="binding site" evidence="6">
    <location>
        <position position="46"/>
    </location>
    <ligand>
        <name>Mg(2+)</name>
        <dbReference type="ChEBI" id="CHEBI:18420"/>
    </ligand>
</feature>
<keyword evidence="6" id="KW-0227">DNA damage</keyword>
<dbReference type="InterPro" id="IPR007581">
    <property type="entry name" value="Endonuclease-V"/>
</dbReference>
<dbReference type="EC" id="3.1.21.7" evidence="6"/>
<name>A0ABT4H582_PAEAL</name>
<dbReference type="Proteomes" id="UP001527181">
    <property type="component" value="Unassembled WGS sequence"/>
</dbReference>
<comment type="catalytic activity">
    <reaction evidence="6">
        <text>Endonucleolytic cleavage at apurinic or apyrimidinic sites to products with a 5'-phosphate.</text>
        <dbReference type="EC" id="3.1.21.7"/>
    </reaction>
</comment>
<evidence type="ECO:0000256" key="3">
    <source>
        <dbReference type="ARBA" id="ARBA00022722"/>
    </source>
</evidence>
<accession>A0ABT4H582</accession>
<evidence type="ECO:0000313" key="8">
    <source>
        <dbReference type="Proteomes" id="UP001527181"/>
    </source>
</evidence>
<proteinExistence type="inferred from homology"/>
<keyword evidence="8" id="KW-1185">Reference proteome</keyword>
<evidence type="ECO:0000313" key="7">
    <source>
        <dbReference type="EMBL" id="MCY9764120.1"/>
    </source>
</evidence>
<keyword evidence="6" id="KW-0479">Metal-binding</keyword>
<feature type="binding site" evidence="6">
    <location>
        <position position="116"/>
    </location>
    <ligand>
        <name>Mg(2+)</name>
        <dbReference type="ChEBI" id="CHEBI:18420"/>
    </ligand>
</feature>
<comment type="similarity">
    <text evidence="6">Belongs to the endonuclease V family.</text>
</comment>
<comment type="function">
    <text evidence="6">DNA repair enzyme involved in the repair of deaminated bases. Selectively cleaves double-stranded DNA at the second phosphodiester bond 3' to a deoxyinosine leaving behind the intact lesion on the nicked DNA.</text>
</comment>
<evidence type="ECO:0000256" key="1">
    <source>
        <dbReference type="ARBA" id="ARBA00004496"/>
    </source>
</evidence>
<feature type="site" description="Interaction with target DNA" evidence="6">
    <location>
        <position position="86"/>
    </location>
</feature>